<evidence type="ECO:0000256" key="6">
    <source>
        <dbReference type="ARBA" id="ARBA00022989"/>
    </source>
</evidence>
<name>A0ABQ3AU00_9GAMM</name>
<protein>
    <submittedName>
        <fullName evidence="10">AI-2E family transporter</fullName>
    </submittedName>
</protein>
<accession>A0ABQ3AU00</accession>
<evidence type="ECO:0000256" key="1">
    <source>
        <dbReference type="ARBA" id="ARBA00004651"/>
    </source>
</evidence>
<reference evidence="11" key="1">
    <citation type="journal article" date="2019" name="Int. J. Syst. Evol. Microbiol.">
        <title>The Global Catalogue of Microorganisms (GCM) 10K type strain sequencing project: providing services to taxonomists for standard genome sequencing and annotation.</title>
        <authorList>
            <consortium name="The Broad Institute Genomics Platform"/>
            <consortium name="The Broad Institute Genome Sequencing Center for Infectious Disease"/>
            <person name="Wu L."/>
            <person name="Ma J."/>
        </authorList>
    </citation>
    <scope>NUCLEOTIDE SEQUENCE [LARGE SCALE GENOMIC DNA]</scope>
    <source>
        <strain evidence="11">KCTC 22280</strain>
    </source>
</reference>
<evidence type="ECO:0000256" key="8">
    <source>
        <dbReference type="SAM" id="MobiDB-lite"/>
    </source>
</evidence>
<keyword evidence="5 9" id="KW-0812">Transmembrane</keyword>
<keyword evidence="4" id="KW-1003">Cell membrane</keyword>
<evidence type="ECO:0000256" key="3">
    <source>
        <dbReference type="ARBA" id="ARBA00022448"/>
    </source>
</evidence>
<feature type="transmembrane region" description="Helical" evidence="9">
    <location>
        <begin position="273"/>
        <end position="296"/>
    </location>
</feature>
<comment type="caution">
    <text evidence="10">The sequence shown here is derived from an EMBL/GenBank/DDBJ whole genome shotgun (WGS) entry which is preliminary data.</text>
</comment>
<evidence type="ECO:0000313" key="10">
    <source>
        <dbReference type="EMBL" id="GGY65950.1"/>
    </source>
</evidence>
<feature type="transmembrane region" description="Helical" evidence="9">
    <location>
        <begin position="187"/>
        <end position="211"/>
    </location>
</feature>
<dbReference type="EMBL" id="BMXV01000002">
    <property type="protein sequence ID" value="GGY65950.1"/>
    <property type="molecule type" value="Genomic_DNA"/>
</dbReference>
<evidence type="ECO:0000256" key="4">
    <source>
        <dbReference type="ARBA" id="ARBA00022475"/>
    </source>
</evidence>
<dbReference type="PANTHER" id="PTHR21716:SF53">
    <property type="entry name" value="PERMEASE PERM-RELATED"/>
    <property type="match status" value="1"/>
</dbReference>
<organism evidence="10 11">
    <name type="scientific">Marinobacter zhanjiangensis</name>
    <dbReference type="NCBI Taxonomy" id="578215"/>
    <lineage>
        <taxon>Bacteria</taxon>
        <taxon>Pseudomonadati</taxon>
        <taxon>Pseudomonadota</taxon>
        <taxon>Gammaproteobacteria</taxon>
        <taxon>Pseudomonadales</taxon>
        <taxon>Marinobacteraceae</taxon>
        <taxon>Marinobacter</taxon>
    </lineage>
</organism>
<gene>
    <name evidence="10" type="ORF">GCM10007071_10910</name>
</gene>
<feature type="transmembrane region" description="Helical" evidence="9">
    <location>
        <begin position="349"/>
        <end position="376"/>
    </location>
</feature>
<evidence type="ECO:0000256" key="2">
    <source>
        <dbReference type="ARBA" id="ARBA00009773"/>
    </source>
</evidence>
<keyword evidence="6 9" id="KW-1133">Transmembrane helix</keyword>
<dbReference type="RefSeq" id="WP_189573995.1">
    <property type="nucleotide sequence ID" value="NZ_BMXV01000002.1"/>
</dbReference>
<evidence type="ECO:0000313" key="11">
    <source>
        <dbReference type="Proteomes" id="UP000601597"/>
    </source>
</evidence>
<feature type="transmembrane region" description="Helical" evidence="9">
    <location>
        <begin position="308"/>
        <end position="329"/>
    </location>
</feature>
<evidence type="ECO:0000256" key="7">
    <source>
        <dbReference type="ARBA" id="ARBA00023136"/>
    </source>
</evidence>
<keyword evidence="3" id="KW-0813">Transport</keyword>
<proteinExistence type="inferred from homology"/>
<evidence type="ECO:0000256" key="9">
    <source>
        <dbReference type="SAM" id="Phobius"/>
    </source>
</evidence>
<feature type="transmembrane region" description="Helical" evidence="9">
    <location>
        <begin position="103"/>
        <end position="125"/>
    </location>
</feature>
<sequence>MPDDMQGSLDGGSKIAGQNPRGARPGRNRKLFNSVELRLFRYTAVLSSLMLLAALTGIIMWAFGWILNTFYNLLLSLSVAGILALVLYPVVDFLKTRLHLPRVLAIILLLVTFFLAIGGLVYLLVPTLVNQITQLMAVLPDTLARWQEHFSLNFPELNAMISSRLENKGGEDSQPVLENAGTAVMSYLGVLASISFVPLFLFFALLSGELLRGQASELLSVFHKRTQKKVLYLMDVFVGYVTAFFQGQLIIALCMGILYALSFTLIGLEFGVLVGLVLGLLNIVPFLGSLIGLLVVLPMAYMQADGGVELLTLTGVVFAAVQLVESWLLTPKIMANRSGLHPALVVISLFFWGTALSGIIGMVLAVPLTAFFVAIWNEIKTSLEFALSTPDDGP</sequence>
<dbReference type="PANTHER" id="PTHR21716">
    <property type="entry name" value="TRANSMEMBRANE PROTEIN"/>
    <property type="match status" value="1"/>
</dbReference>
<keyword evidence="11" id="KW-1185">Reference proteome</keyword>
<comment type="similarity">
    <text evidence="2">Belongs to the autoinducer-2 exporter (AI-2E) (TC 2.A.86) family.</text>
</comment>
<evidence type="ECO:0000256" key="5">
    <source>
        <dbReference type="ARBA" id="ARBA00022692"/>
    </source>
</evidence>
<feature type="transmembrane region" description="Helical" evidence="9">
    <location>
        <begin position="39"/>
        <end position="63"/>
    </location>
</feature>
<comment type="subcellular location">
    <subcellularLocation>
        <location evidence="1">Cell membrane</location>
        <topology evidence="1">Multi-pass membrane protein</topology>
    </subcellularLocation>
</comment>
<keyword evidence="7 9" id="KW-0472">Membrane</keyword>
<feature type="transmembrane region" description="Helical" evidence="9">
    <location>
        <begin position="69"/>
        <end position="91"/>
    </location>
</feature>
<feature type="transmembrane region" description="Helical" evidence="9">
    <location>
        <begin position="232"/>
        <end position="261"/>
    </location>
</feature>
<dbReference type="Pfam" id="PF01594">
    <property type="entry name" value="AI-2E_transport"/>
    <property type="match status" value="1"/>
</dbReference>
<dbReference type="InterPro" id="IPR002549">
    <property type="entry name" value="AI-2E-like"/>
</dbReference>
<feature type="region of interest" description="Disordered" evidence="8">
    <location>
        <begin position="1"/>
        <end position="27"/>
    </location>
</feature>
<dbReference type="Proteomes" id="UP000601597">
    <property type="component" value="Unassembled WGS sequence"/>
</dbReference>